<name>A0A942IEA8_9HYPH</name>
<evidence type="ECO:0000313" key="2">
    <source>
        <dbReference type="Proteomes" id="UP000678281"/>
    </source>
</evidence>
<keyword evidence="2" id="KW-1185">Reference proteome</keyword>
<gene>
    <name evidence="1" type="ORF">KD146_12115</name>
</gene>
<dbReference type="AlphaFoldDB" id="A0A942IEA8"/>
<organism evidence="1 2">
    <name type="scientific">Devosia litorisediminis</name>
    <dbReference type="NCBI Taxonomy" id="2829817"/>
    <lineage>
        <taxon>Bacteria</taxon>
        <taxon>Pseudomonadati</taxon>
        <taxon>Pseudomonadota</taxon>
        <taxon>Alphaproteobacteria</taxon>
        <taxon>Hyphomicrobiales</taxon>
        <taxon>Devosiaceae</taxon>
        <taxon>Devosia</taxon>
    </lineage>
</organism>
<accession>A0A942IEA8</accession>
<sequence length="86" mass="9428">MSQNSLPEGSVVLRLEFSIADAVYQRGLFSVVGAAVGAWWNRPRIPADLPNYLRADVGLPPLDVPSYWYNAPHNSGIPDPLKRPGI</sequence>
<reference evidence="1" key="1">
    <citation type="submission" date="2021-04" db="EMBL/GenBank/DDBJ databases">
        <title>Devosia litorisediminis sp. nov., isolated from a sand dune.</title>
        <authorList>
            <person name="Park S."/>
            <person name="Yoon J.-H."/>
        </authorList>
    </citation>
    <scope>NUCLEOTIDE SEQUENCE</scope>
    <source>
        <strain evidence="1">BSSL-BM10</strain>
    </source>
</reference>
<evidence type="ECO:0000313" key="1">
    <source>
        <dbReference type="EMBL" id="MBS3849444.1"/>
    </source>
</evidence>
<dbReference type="RefSeq" id="WP_212658915.1">
    <property type="nucleotide sequence ID" value="NZ_JAGXTP010000001.1"/>
</dbReference>
<comment type="caution">
    <text evidence="1">The sequence shown here is derived from an EMBL/GenBank/DDBJ whole genome shotgun (WGS) entry which is preliminary data.</text>
</comment>
<protein>
    <submittedName>
        <fullName evidence="1">Uncharacterized protein</fullName>
    </submittedName>
</protein>
<dbReference type="EMBL" id="JAGXTP010000001">
    <property type="protein sequence ID" value="MBS3849444.1"/>
    <property type="molecule type" value="Genomic_DNA"/>
</dbReference>
<dbReference type="Proteomes" id="UP000678281">
    <property type="component" value="Unassembled WGS sequence"/>
</dbReference>
<proteinExistence type="predicted"/>